<dbReference type="Proteomes" id="UP000199494">
    <property type="component" value="Unassembled WGS sequence"/>
</dbReference>
<dbReference type="STRING" id="530584.SAMN05421630_110250"/>
<name>A0A222VRT2_9PSEU</name>
<dbReference type="KEGG" id="pmad:BAY61_18450"/>
<dbReference type="AlphaFoldDB" id="A0A222VRT2"/>
<gene>
    <name evidence="1" type="ORF">SAMN05421630_110250</name>
</gene>
<dbReference type="EMBL" id="FMZE01000010">
    <property type="protein sequence ID" value="SDD62401.1"/>
    <property type="molecule type" value="Genomic_DNA"/>
</dbReference>
<organism evidence="1 2">
    <name type="scientific">Prauserella marina</name>
    <dbReference type="NCBI Taxonomy" id="530584"/>
    <lineage>
        <taxon>Bacteria</taxon>
        <taxon>Bacillati</taxon>
        <taxon>Actinomycetota</taxon>
        <taxon>Actinomycetes</taxon>
        <taxon>Pseudonocardiales</taxon>
        <taxon>Pseudonocardiaceae</taxon>
        <taxon>Prauserella</taxon>
    </lineage>
</organism>
<sequence>MTSHVSVEQSFAGRCMHISDAIQAQTNGLLDRIDANPNDHEARETLMNLGRELADQGCGLLDYVDLDVSSVSSALNAVLDSATRSDDQ</sequence>
<proteinExistence type="predicted"/>
<protein>
    <submittedName>
        <fullName evidence="1">Uncharacterized protein</fullName>
    </submittedName>
</protein>
<accession>A0A222VRT2</accession>
<reference evidence="1 2" key="1">
    <citation type="submission" date="2016-10" db="EMBL/GenBank/DDBJ databases">
        <authorList>
            <person name="de Groot N.N."/>
        </authorList>
    </citation>
    <scope>NUCLEOTIDE SEQUENCE [LARGE SCALE GENOMIC DNA]</scope>
    <source>
        <strain evidence="1 2">CGMCC 4.5506</strain>
    </source>
</reference>
<evidence type="ECO:0000313" key="2">
    <source>
        <dbReference type="Proteomes" id="UP000199494"/>
    </source>
</evidence>
<evidence type="ECO:0000313" key="1">
    <source>
        <dbReference type="EMBL" id="SDD62401.1"/>
    </source>
</evidence>
<keyword evidence="2" id="KW-1185">Reference proteome</keyword>